<dbReference type="OrthoDB" id="5841536at2759"/>
<organism evidence="2 3">
    <name type="scientific">Heligmosomoides polygyrus</name>
    <name type="common">Parasitic roundworm</name>
    <dbReference type="NCBI Taxonomy" id="6339"/>
    <lineage>
        <taxon>Eukaryota</taxon>
        <taxon>Metazoa</taxon>
        <taxon>Ecdysozoa</taxon>
        <taxon>Nematoda</taxon>
        <taxon>Chromadorea</taxon>
        <taxon>Rhabditida</taxon>
        <taxon>Rhabditina</taxon>
        <taxon>Rhabditomorpha</taxon>
        <taxon>Strongyloidea</taxon>
        <taxon>Heligmosomidae</taxon>
        <taxon>Heligmosomoides</taxon>
    </lineage>
</organism>
<dbReference type="GO" id="GO:0020037">
    <property type="term" value="F:heme binding"/>
    <property type="evidence" value="ECO:0007669"/>
    <property type="project" value="InterPro"/>
</dbReference>
<evidence type="ECO:0000313" key="2">
    <source>
        <dbReference type="Proteomes" id="UP000050761"/>
    </source>
</evidence>
<protein>
    <submittedName>
        <fullName evidence="1 3">Uncharacterized protein</fullName>
    </submittedName>
</protein>
<evidence type="ECO:0000313" key="3">
    <source>
        <dbReference type="WBParaSite" id="HPBE_0001710501-mRNA-1"/>
    </source>
</evidence>
<proteinExistence type="predicted"/>
<name>A0A183G604_HELPZ</name>
<keyword evidence="2" id="KW-1185">Reference proteome</keyword>
<gene>
    <name evidence="1" type="ORF">HPBE_LOCUS17104</name>
</gene>
<accession>A0A183G604</accession>
<dbReference type="WBParaSite" id="HPBE_0001710501-mRNA-1">
    <property type="protein sequence ID" value="HPBE_0001710501-mRNA-1"/>
    <property type="gene ID" value="HPBE_0001710501"/>
</dbReference>
<dbReference type="Gene3D" id="1.10.490.10">
    <property type="entry name" value="Globins"/>
    <property type="match status" value="1"/>
</dbReference>
<sequence length="191" mass="21759">MDATVRKHNACRYCIRIIHPKPALPESVLARDVRCVEPTATTSTTTKVVIVSGRAHGLLRPYGLTGQYWERLGETFIDVVLTQEAVRDLPGAGQAWVIFTACVVDQLRAGFEESRLAHQMFTRREEVLHHATMHLYETCFQFHGNASWRRSNFSHLHSNHAALPNQFSLLLLTPLQGESLKRMSERQERVI</sequence>
<dbReference type="InterPro" id="IPR012292">
    <property type="entry name" value="Globin/Proto"/>
</dbReference>
<accession>A0A3P8E6F9</accession>
<evidence type="ECO:0000313" key="1">
    <source>
        <dbReference type="EMBL" id="VDP07969.1"/>
    </source>
</evidence>
<dbReference type="AlphaFoldDB" id="A0A183G604"/>
<dbReference type="EMBL" id="UZAH01029804">
    <property type="protein sequence ID" value="VDP07969.1"/>
    <property type="molecule type" value="Genomic_DNA"/>
</dbReference>
<dbReference type="GO" id="GO:0019825">
    <property type="term" value="F:oxygen binding"/>
    <property type="evidence" value="ECO:0007669"/>
    <property type="project" value="InterPro"/>
</dbReference>
<reference evidence="1 2" key="1">
    <citation type="submission" date="2018-11" db="EMBL/GenBank/DDBJ databases">
        <authorList>
            <consortium name="Pathogen Informatics"/>
        </authorList>
    </citation>
    <scope>NUCLEOTIDE SEQUENCE [LARGE SCALE GENOMIC DNA]</scope>
</reference>
<dbReference type="Proteomes" id="UP000050761">
    <property type="component" value="Unassembled WGS sequence"/>
</dbReference>
<reference evidence="3" key="2">
    <citation type="submission" date="2019-09" db="UniProtKB">
        <authorList>
            <consortium name="WormBaseParasite"/>
        </authorList>
    </citation>
    <scope>IDENTIFICATION</scope>
</reference>